<dbReference type="eggNOG" id="COG1595">
    <property type="taxonomic scope" value="Bacteria"/>
</dbReference>
<dbReference type="Gene3D" id="1.10.1740.10">
    <property type="match status" value="1"/>
</dbReference>
<comment type="caution">
    <text evidence="9">The sequence shown here is derived from an EMBL/GenBank/DDBJ whole genome shotgun (WGS) entry which is preliminary data.</text>
</comment>
<evidence type="ECO:0000256" key="6">
    <source>
        <dbReference type="RuleBase" id="RU000716"/>
    </source>
</evidence>
<dbReference type="GO" id="GO:0006352">
    <property type="term" value="P:DNA-templated transcription initiation"/>
    <property type="evidence" value="ECO:0007669"/>
    <property type="project" value="InterPro"/>
</dbReference>
<gene>
    <name evidence="9" type="ORF">JCM9157_4867</name>
</gene>
<evidence type="ECO:0000313" key="9">
    <source>
        <dbReference type="EMBL" id="GAE37557.1"/>
    </source>
</evidence>
<dbReference type="RefSeq" id="WP_035668486.1">
    <property type="nucleotide sequence ID" value="NZ_BAUV01000085.1"/>
</dbReference>
<accession>W4R078</accession>
<dbReference type="PANTHER" id="PTHR43133">
    <property type="entry name" value="RNA POLYMERASE ECF-TYPE SIGMA FACTO"/>
    <property type="match status" value="1"/>
</dbReference>
<dbReference type="Pfam" id="PF04542">
    <property type="entry name" value="Sigma70_r2"/>
    <property type="match status" value="1"/>
</dbReference>
<dbReference type="CDD" id="cd06171">
    <property type="entry name" value="Sigma70_r4"/>
    <property type="match status" value="1"/>
</dbReference>
<dbReference type="InterPro" id="IPR039425">
    <property type="entry name" value="RNA_pol_sigma-70-like"/>
</dbReference>
<reference evidence="9 10" key="1">
    <citation type="journal article" date="2014" name="Genome Announc.">
        <title>Draft Genome Sequences of Three Alkaliphilic Bacillus Strains, Bacillus wakoensis JCM 9140T, Bacillus akibai JCM 9157T, and Bacillus hemicellulosilyticus JCM 9152T.</title>
        <authorList>
            <person name="Yuki M."/>
            <person name="Oshima K."/>
            <person name="Suda W."/>
            <person name="Oshida Y."/>
            <person name="Kitamura K."/>
            <person name="Iida T."/>
            <person name="Hattori M."/>
            <person name="Ohkuma M."/>
        </authorList>
    </citation>
    <scope>NUCLEOTIDE SEQUENCE [LARGE SCALE GENOMIC DNA]</scope>
    <source>
        <strain evidence="9 10">JCM 9157</strain>
    </source>
</reference>
<dbReference type="Proteomes" id="UP000018896">
    <property type="component" value="Unassembled WGS sequence"/>
</dbReference>
<dbReference type="PANTHER" id="PTHR43133:SF8">
    <property type="entry name" value="RNA POLYMERASE SIGMA FACTOR HI_1459-RELATED"/>
    <property type="match status" value="1"/>
</dbReference>
<dbReference type="AlphaFoldDB" id="W4R078"/>
<evidence type="ECO:0000259" key="8">
    <source>
        <dbReference type="Pfam" id="PF08281"/>
    </source>
</evidence>
<evidence type="ECO:0000256" key="4">
    <source>
        <dbReference type="ARBA" id="ARBA00023125"/>
    </source>
</evidence>
<keyword evidence="5 6" id="KW-0804">Transcription</keyword>
<feature type="domain" description="RNA polymerase sigma-70 region 2" evidence="7">
    <location>
        <begin position="14"/>
        <end position="80"/>
    </location>
</feature>
<dbReference type="EMBL" id="BAUV01000085">
    <property type="protein sequence ID" value="GAE37557.1"/>
    <property type="molecule type" value="Genomic_DNA"/>
</dbReference>
<keyword evidence="2 6" id="KW-0805">Transcription regulation</keyword>
<dbReference type="InterPro" id="IPR014284">
    <property type="entry name" value="RNA_pol_sigma-70_dom"/>
</dbReference>
<dbReference type="SUPFAM" id="SSF88946">
    <property type="entry name" value="Sigma2 domain of RNA polymerase sigma factors"/>
    <property type="match status" value="1"/>
</dbReference>
<dbReference type="GO" id="GO:0003677">
    <property type="term" value="F:DNA binding"/>
    <property type="evidence" value="ECO:0007669"/>
    <property type="project" value="UniProtKB-KW"/>
</dbReference>
<dbReference type="InterPro" id="IPR013324">
    <property type="entry name" value="RNA_pol_sigma_r3/r4-like"/>
</dbReference>
<dbReference type="InterPro" id="IPR013249">
    <property type="entry name" value="RNA_pol_sigma70_r4_t2"/>
</dbReference>
<organism evidence="9 10">
    <name type="scientific">Halalkalibacter akibai (strain ATCC 43226 / DSM 21942 / CIP 109018 / JCM 9157 / 1139)</name>
    <name type="common">Bacillus akibai</name>
    <dbReference type="NCBI Taxonomy" id="1236973"/>
    <lineage>
        <taxon>Bacteria</taxon>
        <taxon>Bacillati</taxon>
        <taxon>Bacillota</taxon>
        <taxon>Bacilli</taxon>
        <taxon>Bacillales</taxon>
        <taxon>Bacillaceae</taxon>
        <taxon>Halalkalibacter</taxon>
    </lineage>
</organism>
<protein>
    <recommendedName>
        <fullName evidence="6">RNA polymerase sigma factor</fullName>
    </recommendedName>
</protein>
<name>W4R078_HALA3</name>
<dbReference type="InterPro" id="IPR013325">
    <property type="entry name" value="RNA_pol_sigma_r2"/>
</dbReference>
<evidence type="ECO:0000256" key="3">
    <source>
        <dbReference type="ARBA" id="ARBA00023082"/>
    </source>
</evidence>
<comment type="similarity">
    <text evidence="1 6">Belongs to the sigma-70 factor family. ECF subfamily.</text>
</comment>
<keyword evidence="3 6" id="KW-0731">Sigma factor</keyword>
<dbReference type="InterPro" id="IPR000838">
    <property type="entry name" value="RNA_pol_sigma70_ECF_CS"/>
</dbReference>
<dbReference type="PROSITE" id="PS01063">
    <property type="entry name" value="SIGMA70_ECF"/>
    <property type="match status" value="1"/>
</dbReference>
<dbReference type="GO" id="GO:0016987">
    <property type="term" value="F:sigma factor activity"/>
    <property type="evidence" value="ECO:0007669"/>
    <property type="project" value="UniProtKB-KW"/>
</dbReference>
<evidence type="ECO:0000259" key="7">
    <source>
        <dbReference type="Pfam" id="PF04542"/>
    </source>
</evidence>
<dbReference type="SUPFAM" id="SSF88659">
    <property type="entry name" value="Sigma3 and sigma4 domains of RNA polymerase sigma factors"/>
    <property type="match status" value="1"/>
</dbReference>
<evidence type="ECO:0000256" key="1">
    <source>
        <dbReference type="ARBA" id="ARBA00010641"/>
    </source>
</evidence>
<keyword evidence="10" id="KW-1185">Reference proteome</keyword>
<evidence type="ECO:0000256" key="2">
    <source>
        <dbReference type="ARBA" id="ARBA00023015"/>
    </source>
</evidence>
<evidence type="ECO:0000256" key="5">
    <source>
        <dbReference type="ARBA" id="ARBA00023163"/>
    </source>
</evidence>
<keyword evidence="4 6" id="KW-0238">DNA-binding</keyword>
<dbReference type="InterPro" id="IPR007627">
    <property type="entry name" value="RNA_pol_sigma70_r2"/>
</dbReference>
<dbReference type="GO" id="GO:0006950">
    <property type="term" value="P:response to stress"/>
    <property type="evidence" value="ECO:0007669"/>
    <property type="project" value="UniProtKB-ARBA"/>
</dbReference>
<dbReference type="NCBIfam" id="TIGR02937">
    <property type="entry name" value="sigma70-ECF"/>
    <property type="match status" value="1"/>
</dbReference>
<dbReference type="InterPro" id="IPR036388">
    <property type="entry name" value="WH-like_DNA-bd_sf"/>
</dbReference>
<proteinExistence type="inferred from homology"/>
<sequence>MKDADSINERIEQIYDKHYKDVYHFLICFTGSRNDAEDLTQEVFIRVLKSLSSFNNQDRLKSWILAISRNVAVDYYRRNKFYSLFKDGFFNSLISNEKKPDQALEIAEEIEIVKRTILTLKPSYREVIILRGINEMSIKETAKILNCSESKVKVNYHRALKKLQTKLSFNMEEVIENAK</sequence>
<feature type="domain" description="RNA polymerase sigma factor 70 region 4 type 2" evidence="8">
    <location>
        <begin position="111"/>
        <end position="163"/>
    </location>
</feature>
<dbReference type="Gene3D" id="1.10.10.10">
    <property type="entry name" value="Winged helix-like DNA-binding domain superfamily/Winged helix DNA-binding domain"/>
    <property type="match status" value="1"/>
</dbReference>
<dbReference type="Pfam" id="PF08281">
    <property type="entry name" value="Sigma70_r4_2"/>
    <property type="match status" value="1"/>
</dbReference>
<dbReference type="STRING" id="1236973.JCM9157_4867"/>
<evidence type="ECO:0000313" key="10">
    <source>
        <dbReference type="Proteomes" id="UP000018896"/>
    </source>
</evidence>